<gene>
    <name evidence="1" type="ORF">CWI37_0365p0010</name>
</gene>
<reference evidence="1 2" key="1">
    <citation type="submission" date="2017-12" db="EMBL/GenBank/DDBJ databases">
        <authorList>
            <person name="Pombert J.-F."/>
            <person name="Haag K.L."/>
            <person name="Ebert D."/>
        </authorList>
    </citation>
    <scope>NUCLEOTIDE SEQUENCE [LARGE SCALE GENOMIC DNA]</scope>
    <source>
        <strain evidence="1">FI-OER-3-3</strain>
    </source>
</reference>
<evidence type="ECO:0000313" key="1">
    <source>
        <dbReference type="EMBL" id="TBU03055.1"/>
    </source>
</evidence>
<organism evidence="1 2">
    <name type="scientific">Hamiltosporidium tvaerminnensis</name>
    <dbReference type="NCBI Taxonomy" id="1176355"/>
    <lineage>
        <taxon>Eukaryota</taxon>
        <taxon>Fungi</taxon>
        <taxon>Fungi incertae sedis</taxon>
        <taxon>Microsporidia</taxon>
        <taxon>Dubosqiidae</taxon>
        <taxon>Hamiltosporidium</taxon>
    </lineage>
</organism>
<dbReference type="Proteomes" id="UP000292362">
    <property type="component" value="Unassembled WGS sequence"/>
</dbReference>
<proteinExistence type="predicted"/>
<dbReference type="AlphaFoldDB" id="A0A4Q9L758"/>
<dbReference type="EMBL" id="PITJ01000365">
    <property type="protein sequence ID" value="TBU03055.1"/>
    <property type="molecule type" value="Genomic_DNA"/>
</dbReference>
<dbReference type="InterPro" id="IPR032675">
    <property type="entry name" value="LRR_dom_sf"/>
</dbReference>
<comment type="caution">
    <text evidence="1">The sequence shown here is derived from an EMBL/GenBank/DDBJ whole genome shotgun (WGS) entry which is preliminary data.</text>
</comment>
<accession>A0A4Q9L758</accession>
<protein>
    <recommendedName>
        <fullName evidence="3">Leucine-rich repeat-containing protein</fullName>
    </recommendedName>
</protein>
<sequence length="739" mass="86390">MEYLYFAAIVLNQIYANQFVDFYFKWEGVNLNKESTSIKDLELTNDEKQQLKDLRPYREIAKKIKNKENTPLFTTNSNNNTIKIIYPGNIKFKIGIIENMKCQKKPRLYIGHLISKEVFEFLIEIVCDLTDIDFQLPAFLYIQLINGIISLIPETNLYFRKLLSRLNYWAFTGNHLNEIIMKKNNLNFDNCLIKRFFYMTALISYLNYINISVCFFGSNIVLDYAYVTYCDIYPKKEELVKELSLQFTGRCLNSFFASINEKNNKILYEWILCGIENIVSITFFECNFSNLINVNESINCLLYKENMSLQLKNCISSNNYIRNINQCRSKNLAKMKLEDLYLTSEDLVSLIEFENIDDIEFDNCIFDEDEIPGKFTFVFLSIKIKNMKIGNSMISFLKRGFSDFLYFENINSMMSFSTLNLFSDPERSRFVRVIELVDLNLKENFFDLTYNFPNLIFISIKSVKYLTFKINNKEKLESIGLKKISIKDCCLPNVARNIWYIPSLDFLVLYRIKNIASFFNNLKDKKFIKILKTLKCKSNILNHSDIEKISVFTNLENLKLQSCNLDSSHLIYIKKLTSHAEFRRIILTNNKIRNVPDECKGIFENTELVILARCDFSAGSIHLLFNVSESCKILTLDFSYNSLNRNDLLFISGFRKLVVLKINGIKFEGDAELDNLTSKGLTNNLKHLEIKQLNICTKDIEALSKFIALNEIRLSEAAYRVLKESNIKIPCKYIKTENK</sequence>
<dbReference type="Gene3D" id="3.80.10.10">
    <property type="entry name" value="Ribonuclease Inhibitor"/>
    <property type="match status" value="2"/>
</dbReference>
<dbReference type="VEuPathDB" id="MicrosporidiaDB:CWI37_0365p0010"/>
<evidence type="ECO:0008006" key="3">
    <source>
        <dbReference type="Google" id="ProtNLM"/>
    </source>
</evidence>
<name>A0A4Q9L758_9MICR</name>
<evidence type="ECO:0000313" key="2">
    <source>
        <dbReference type="Proteomes" id="UP000292362"/>
    </source>
</evidence>
<dbReference type="SUPFAM" id="SSF52047">
    <property type="entry name" value="RNI-like"/>
    <property type="match status" value="1"/>
</dbReference>